<dbReference type="InterPro" id="IPR043458">
    <property type="entry name" value="GPR158/179"/>
</dbReference>
<evidence type="ECO:0000256" key="16">
    <source>
        <dbReference type="ARBA" id="ARBA00034104"/>
    </source>
</evidence>
<keyword evidence="5" id="KW-0732">Signal</keyword>
<evidence type="ECO:0000259" key="19">
    <source>
        <dbReference type="PROSITE" id="PS50259"/>
    </source>
</evidence>
<feature type="transmembrane region" description="Helical" evidence="18">
    <location>
        <begin position="564"/>
        <end position="587"/>
    </location>
</feature>
<evidence type="ECO:0000256" key="5">
    <source>
        <dbReference type="ARBA" id="ARBA00022729"/>
    </source>
</evidence>
<evidence type="ECO:0000256" key="8">
    <source>
        <dbReference type="ARBA" id="ARBA00023040"/>
    </source>
</evidence>
<keyword evidence="7" id="KW-0770">Synapse</keyword>
<evidence type="ECO:0000256" key="4">
    <source>
        <dbReference type="ARBA" id="ARBA00022692"/>
    </source>
</evidence>
<feature type="transmembrane region" description="Helical" evidence="18">
    <location>
        <begin position="629"/>
        <end position="651"/>
    </location>
</feature>
<dbReference type="CDD" id="cd12913">
    <property type="entry name" value="PDC1_MCP_like"/>
    <property type="match status" value="1"/>
</dbReference>
<keyword evidence="10" id="KW-1015">Disulfide bond</keyword>
<comment type="similarity">
    <text evidence="2">Belongs to the G-protein coupled receptor 3 family.</text>
</comment>
<dbReference type="InterPro" id="IPR054714">
    <property type="entry name" value="GPR158_179_extracellular"/>
</dbReference>
<feature type="transmembrane region" description="Helical" evidence="18">
    <location>
        <begin position="449"/>
        <end position="469"/>
    </location>
</feature>
<keyword evidence="9 18" id="KW-0472">Membrane</keyword>
<evidence type="ECO:0000256" key="6">
    <source>
        <dbReference type="ARBA" id="ARBA00022989"/>
    </source>
</evidence>
<feature type="coiled-coil region" evidence="17">
    <location>
        <begin position="684"/>
        <end position="718"/>
    </location>
</feature>
<evidence type="ECO:0000256" key="12">
    <source>
        <dbReference type="ARBA" id="ARBA00023180"/>
    </source>
</evidence>
<sequence>ISFDGKIVFHIKMKIRKLTFVFLMVTVHDIMSRQRWVDRFPGAMGDSLGEETSYSLGGENSGSRIESVVEALRKVADVERQLHENKGCNKVDLLNITFDERRWKKEALLTVQVANLLTSLWRAAGDNGYPVAANDALLYHYVRSIVLFSPSVFGSVICFDNNLYKNYTRFCPYAFRDSDLNGSVHVFDIANGDYDYTTDPNAIWWHKPKNKALTFKPAKSSSMYEERFNATAKKAKKTVVVPHVTFENGTWTRPYFDCFGGKVWMVTYLAPFFNETDEFLGVVSIDVVLSDIDINQCDNQYTSEQRDKENLIEFMGTHFLFSYSPIQCETVINQGFKRGSYVCTCKRGFYFPDTLAPEKAFKGSVIEREHDRMLRGEPNAYENSFDCRRCSEGCDECVDGSPCIYTLKIVIRLLLCCLNGAVMVLTIVFAVYVALHWKDKIFKASSPRFMEIILLGAMLMYSTLIVSYFKPTDISCVMKPWLQHIGFSLVYGPLALKTWRVALIFRVRSAQKLALSDGVLLRRLCLLVLLYCSYLAAWTAFHPPLVETARTSGDLKYERCVENWFNLTLIFGDMMVLIWGMWLSYKIRNAPPAYNESKMISWAVYSAMFVTSFLMVLRITTKGNTNPDLLYGLDFVLIHMDCSTVIVLMFAHKYLLVRRMQRTVNDCTSSHNNMLVPEEEIVEEQSAHQEEQSLRKENQELKEEMRRLRVKLATLQSTLMKEDNHHMKKLSGRGGFIRRKSAFTLTRKGAGHVQSMKRHSLQLAPTLHDPCKDGHEISREGPNKSGELRDCNSELIPEFIEFGCDILCPQELNRSAAFLHSDRLHSRIYHPSEPT</sequence>
<keyword evidence="6 18" id="KW-1133">Transmembrane helix</keyword>
<evidence type="ECO:0000256" key="3">
    <source>
        <dbReference type="ARBA" id="ARBA00022475"/>
    </source>
</evidence>
<evidence type="ECO:0000313" key="21">
    <source>
        <dbReference type="Proteomes" id="UP001159427"/>
    </source>
</evidence>
<evidence type="ECO:0000256" key="11">
    <source>
        <dbReference type="ARBA" id="ARBA00023170"/>
    </source>
</evidence>
<dbReference type="PANTHER" id="PTHR32546:SF26">
    <property type="entry name" value="SMOG, ISOFORM D"/>
    <property type="match status" value="1"/>
</dbReference>
<dbReference type="PROSITE" id="PS50259">
    <property type="entry name" value="G_PROTEIN_RECEP_F3_4"/>
    <property type="match status" value="1"/>
</dbReference>
<evidence type="ECO:0000313" key="20">
    <source>
        <dbReference type="EMBL" id="CAH3015988.1"/>
    </source>
</evidence>
<evidence type="ECO:0000256" key="18">
    <source>
        <dbReference type="SAM" id="Phobius"/>
    </source>
</evidence>
<evidence type="ECO:0000256" key="7">
    <source>
        <dbReference type="ARBA" id="ARBA00023018"/>
    </source>
</evidence>
<evidence type="ECO:0000256" key="1">
    <source>
        <dbReference type="ARBA" id="ARBA00004487"/>
    </source>
</evidence>
<dbReference type="PRINTS" id="PR00248">
    <property type="entry name" value="GPCRMGR"/>
</dbReference>
<feature type="transmembrane region" description="Helical" evidence="18">
    <location>
        <begin position="409"/>
        <end position="437"/>
    </location>
</feature>
<dbReference type="Pfam" id="PF00003">
    <property type="entry name" value="7tm_3"/>
    <property type="match status" value="1"/>
</dbReference>
<feature type="transmembrane region" description="Helical" evidence="18">
    <location>
        <begin position="481"/>
        <end position="499"/>
    </location>
</feature>
<dbReference type="Proteomes" id="UP001159427">
    <property type="component" value="Unassembled WGS sequence"/>
</dbReference>
<dbReference type="PANTHER" id="PTHR32546">
    <property type="entry name" value="G-PROTEIN COUPLED RECEPTOR 158-RELATED"/>
    <property type="match status" value="1"/>
</dbReference>
<dbReference type="CDD" id="cd14686">
    <property type="entry name" value="bZIP"/>
    <property type="match status" value="1"/>
</dbReference>
<feature type="transmembrane region" description="Helical" evidence="18">
    <location>
        <begin position="520"/>
        <end position="541"/>
    </location>
</feature>
<dbReference type="EMBL" id="CALNXI010000033">
    <property type="protein sequence ID" value="CAH3015988.1"/>
    <property type="molecule type" value="Genomic_DNA"/>
</dbReference>
<keyword evidence="4 18" id="KW-0812">Transmembrane</keyword>
<evidence type="ECO:0000256" key="9">
    <source>
        <dbReference type="ARBA" id="ARBA00023136"/>
    </source>
</evidence>
<reference evidence="20 21" key="1">
    <citation type="submission" date="2022-05" db="EMBL/GenBank/DDBJ databases">
        <authorList>
            <consortium name="Genoscope - CEA"/>
            <person name="William W."/>
        </authorList>
    </citation>
    <scope>NUCLEOTIDE SEQUENCE [LARGE SCALE GENOMIC DNA]</scope>
</reference>
<comment type="caution">
    <text evidence="20">The sequence shown here is derived from an EMBL/GenBank/DDBJ whole genome shotgun (WGS) entry which is preliminary data.</text>
</comment>
<organism evidence="20 21">
    <name type="scientific">Porites evermanni</name>
    <dbReference type="NCBI Taxonomy" id="104178"/>
    <lineage>
        <taxon>Eukaryota</taxon>
        <taxon>Metazoa</taxon>
        <taxon>Cnidaria</taxon>
        <taxon>Anthozoa</taxon>
        <taxon>Hexacorallia</taxon>
        <taxon>Scleractinia</taxon>
        <taxon>Fungiina</taxon>
        <taxon>Poritidae</taxon>
        <taxon>Porites</taxon>
    </lineage>
</organism>
<keyword evidence="21" id="KW-1185">Reference proteome</keyword>
<evidence type="ECO:0000256" key="2">
    <source>
        <dbReference type="ARBA" id="ARBA00007242"/>
    </source>
</evidence>
<name>A0ABN8LK47_9CNID</name>
<dbReference type="InterPro" id="IPR017978">
    <property type="entry name" value="GPCR_3_C"/>
</dbReference>
<keyword evidence="14" id="KW-0628">Postsynaptic cell membrane</keyword>
<feature type="non-terminal residue" evidence="20">
    <location>
        <position position="1"/>
    </location>
</feature>
<dbReference type="Gene3D" id="3.30.450.20">
    <property type="entry name" value="PAS domain"/>
    <property type="match status" value="1"/>
</dbReference>
<comment type="subcellular location">
    <subcellularLocation>
        <location evidence="1">Cell projection</location>
        <location evidence="1">Neuron projection</location>
    </subcellularLocation>
    <subcellularLocation>
        <location evidence="16">Postsynaptic cell membrane</location>
        <topology evidence="16">Multi-pass membrane protein</topology>
    </subcellularLocation>
</comment>
<keyword evidence="12" id="KW-0325">Glycoprotein</keyword>
<dbReference type="InterPro" id="IPR000337">
    <property type="entry name" value="GPCR_3"/>
</dbReference>
<proteinExistence type="inferred from homology"/>
<feature type="transmembrane region" description="Helical" evidence="18">
    <location>
        <begin position="599"/>
        <end position="617"/>
    </location>
</feature>
<dbReference type="Pfam" id="PF22572">
    <property type="entry name" value="GPR158_179_EC"/>
    <property type="match status" value="1"/>
</dbReference>
<evidence type="ECO:0000256" key="10">
    <source>
        <dbReference type="ARBA" id="ARBA00023157"/>
    </source>
</evidence>
<keyword evidence="15" id="KW-0966">Cell projection</keyword>
<evidence type="ECO:0000256" key="15">
    <source>
        <dbReference type="ARBA" id="ARBA00023273"/>
    </source>
</evidence>
<evidence type="ECO:0000256" key="14">
    <source>
        <dbReference type="ARBA" id="ARBA00023257"/>
    </source>
</evidence>
<protein>
    <recommendedName>
        <fullName evidence="19">G-protein coupled receptors family 3 profile domain-containing protein</fullName>
    </recommendedName>
</protein>
<evidence type="ECO:0000256" key="13">
    <source>
        <dbReference type="ARBA" id="ARBA00023224"/>
    </source>
</evidence>
<feature type="domain" description="G-protein coupled receptors family 3 profile" evidence="19">
    <location>
        <begin position="423"/>
        <end position="657"/>
    </location>
</feature>
<keyword evidence="17" id="KW-0175">Coiled coil</keyword>
<keyword evidence="8" id="KW-0297">G-protein coupled receptor</keyword>
<gene>
    <name evidence="20" type="ORF">PEVE_00024610</name>
</gene>
<keyword evidence="13" id="KW-0807">Transducer</keyword>
<accession>A0ABN8LK47</accession>
<keyword evidence="3" id="KW-1003">Cell membrane</keyword>
<keyword evidence="11" id="KW-0675">Receptor</keyword>
<evidence type="ECO:0000256" key="17">
    <source>
        <dbReference type="SAM" id="Coils"/>
    </source>
</evidence>